<keyword evidence="6 17" id="KW-0812">Transmembrane</keyword>
<dbReference type="OrthoDB" id="9788113at2"/>
<accession>A0A0P9CWP8</accession>
<dbReference type="GO" id="GO:0160182">
    <property type="term" value="F:nitrate reductase (quinone) activity"/>
    <property type="evidence" value="ECO:0007669"/>
    <property type="project" value="UniProtKB-EC"/>
</dbReference>
<evidence type="ECO:0000256" key="4">
    <source>
        <dbReference type="ARBA" id="ARBA00022475"/>
    </source>
</evidence>
<keyword evidence="20" id="KW-1185">Reference proteome</keyword>
<evidence type="ECO:0000256" key="9">
    <source>
        <dbReference type="ARBA" id="ARBA00022989"/>
    </source>
</evidence>
<feature type="domain" description="NarG-like" evidence="18">
    <location>
        <begin position="5"/>
        <end position="226"/>
    </location>
</feature>
<dbReference type="InterPro" id="IPR036197">
    <property type="entry name" value="NarG-like_sf"/>
</dbReference>
<reference evidence="20" key="1">
    <citation type="submission" date="2016-10" db="EMBL/GenBank/DDBJ databases">
        <authorList>
            <person name="Varghese N."/>
        </authorList>
    </citation>
    <scope>NUCLEOTIDE SEQUENCE [LARGE SCALE GENOMIC DNA]</scope>
    <source>
        <strain evidence="20">HL 19</strain>
    </source>
</reference>
<evidence type="ECO:0000259" key="18">
    <source>
        <dbReference type="Pfam" id="PF02665"/>
    </source>
</evidence>
<protein>
    <recommendedName>
        <fullName evidence="2">nitrate reductase (quinone)</fullName>
        <ecNumber evidence="2">1.7.5.1</ecNumber>
    </recommendedName>
</protein>
<feature type="transmembrane region" description="Helical" evidence="17">
    <location>
        <begin position="190"/>
        <end position="217"/>
    </location>
</feature>
<keyword evidence="5 16" id="KW-0349">Heme</keyword>
<feature type="transmembrane region" description="Helical" evidence="17">
    <location>
        <begin position="90"/>
        <end position="111"/>
    </location>
</feature>
<evidence type="ECO:0000256" key="17">
    <source>
        <dbReference type="SAM" id="Phobius"/>
    </source>
</evidence>
<evidence type="ECO:0000313" key="19">
    <source>
        <dbReference type="EMBL" id="SCY35179.1"/>
    </source>
</evidence>
<dbReference type="PANTHER" id="PTHR30598">
    <property type="entry name" value="NITRATE REDUCTASE PRIVATE CHAPERONE, REDOX ENZYME MATURATION PROTEIN REMP FAMILY"/>
    <property type="match status" value="1"/>
</dbReference>
<evidence type="ECO:0000256" key="15">
    <source>
        <dbReference type="ARBA" id="ARBA00063882"/>
    </source>
</evidence>
<dbReference type="RefSeq" id="WP_054965452.1">
    <property type="nucleotide sequence ID" value="NZ_FMUN01000005.1"/>
</dbReference>
<gene>
    <name evidence="19" type="ORF">SAMN05661077_1836</name>
</gene>
<evidence type="ECO:0000256" key="5">
    <source>
        <dbReference type="ARBA" id="ARBA00022617"/>
    </source>
</evidence>
<sequence length="228" mass="26098">MDYWNTLLFTYYPLVAGTIFLLGSLVRYDMSQYTWKTNSSQILDNSRNFQIGSILFHAGVIFLFFGHLIGLLLPHSIYPYVGLTVSGKQILAMVSGGIAGVVMLVGAVILLYRRLFHPRVRAHSTRMDTFILLLLSAQLVLGLFTIPLSMEHLDGAVMLQLSEWAQRIVTFRPDAGQYISGVHWIYKLHIFLGITTFLVFPFTRLVHIWSIPVAYLSRQYQLVRQRRT</sequence>
<dbReference type="Proteomes" id="UP000183104">
    <property type="component" value="Unassembled WGS sequence"/>
</dbReference>
<keyword evidence="8" id="KW-0249">Electron transport</keyword>
<dbReference type="InterPro" id="IPR051936">
    <property type="entry name" value="Heme-iron_electron_transfer"/>
</dbReference>
<feature type="binding site" description="axial binding residue" evidence="16">
    <location>
        <position position="207"/>
    </location>
    <ligand>
        <name>heme b</name>
        <dbReference type="ChEBI" id="CHEBI:60344"/>
        <label>1</label>
    </ligand>
    <ligandPart>
        <name>Fe</name>
        <dbReference type="ChEBI" id="CHEBI:18248"/>
    </ligandPart>
</feature>
<evidence type="ECO:0000256" key="2">
    <source>
        <dbReference type="ARBA" id="ARBA00012500"/>
    </source>
</evidence>
<organism evidence="19 20">
    <name type="scientific">Thiohalorhabdus denitrificans</name>
    <dbReference type="NCBI Taxonomy" id="381306"/>
    <lineage>
        <taxon>Bacteria</taxon>
        <taxon>Pseudomonadati</taxon>
        <taxon>Pseudomonadota</taxon>
        <taxon>Gammaproteobacteria</taxon>
        <taxon>Thiohalorhabdales</taxon>
        <taxon>Thiohalorhabdaceae</taxon>
        <taxon>Thiohalorhabdus</taxon>
    </lineage>
</organism>
<evidence type="ECO:0000256" key="1">
    <source>
        <dbReference type="ARBA" id="ARBA00004651"/>
    </source>
</evidence>
<dbReference type="EC" id="1.7.5.1" evidence="2"/>
<dbReference type="InterPro" id="IPR003816">
    <property type="entry name" value="Nitrate_red_gam"/>
</dbReference>
<dbReference type="STRING" id="381306.AN478_04685"/>
<dbReference type="GO" id="GO:0005886">
    <property type="term" value="C:plasma membrane"/>
    <property type="evidence" value="ECO:0007669"/>
    <property type="project" value="UniProtKB-SubCell"/>
</dbReference>
<feature type="transmembrane region" description="Helical" evidence="17">
    <location>
        <begin position="6"/>
        <end position="28"/>
    </location>
</feature>
<evidence type="ECO:0000256" key="11">
    <source>
        <dbReference type="ARBA" id="ARBA00023004"/>
    </source>
</evidence>
<comment type="subunit">
    <text evidence="15">Dimer of heterotrimers each composed of an alpha, a beta and a gamma chain. Alpha and beta are catalytic chains; gamma chains are involved in binding the enzyme complex to the cytoplasmic membrane.</text>
</comment>
<feature type="transmembrane region" description="Helical" evidence="17">
    <location>
        <begin position="131"/>
        <end position="150"/>
    </location>
</feature>
<dbReference type="GO" id="GO:0019645">
    <property type="term" value="P:anaerobic electron transport chain"/>
    <property type="evidence" value="ECO:0007669"/>
    <property type="project" value="TreeGrafter"/>
</dbReference>
<evidence type="ECO:0000256" key="12">
    <source>
        <dbReference type="ARBA" id="ARBA00023063"/>
    </source>
</evidence>
<keyword evidence="12" id="KW-0534">Nitrate assimilation</keyword>
<dbReference type="Gene3D" id="1.20.950.20">
    <property type="entry name" value="Transmembrane di-heme cytochromes, Chain C"/>
    <property type="match status" value="1"/>
</dbReference>
<proteinExistence type="predicted"/>
<keyword evidence="9 17" id="KW-1133">Transmembrane helix</keyword>
<dbReference type="Pfam" id="PF02665">
    <property type="entry name" value="Nitrate_red_gam"/>
    <property type="match status" value="1"/>
</dbReference>
<keyword evidence="11 16" id="KW-0408">Iron</keyword>
<evidence type="ECO:0000313" key="20">
    <source>
        <dbReference type="Proteomes" id="UP000183104"/>
    </source>
</evidence>
<evidence type="ECO:0000256" key="6">
    <source>
        <dbReference type="ARBA" id="ARBA00022692"/>
    </source>
</evidence>
<dbReference type="EMBL" id="FMUN01000005">
    <property type="protein sequence ID" value="SCY35179.1"/>
    <property type="molecule type" value="Genomic_DNA"/>
</dbReference>
<dbReference type="GO" id="GO:0020037">
    <property type="term" value="F:heme binding"/>
    <property type="evidence" value="ECO:0007669"/>
    <property type="project" value="TreeGrafter"/>
</dbReference>
<feature type="binding site" description="axial binding residue" evidence="16">
    <location>
        <position position="67"/>
    </location>
    <ligand>
        <name>heme b</name>
        <dbReference type="ChEBI" id="CHEBI:60344"/>
        <label>1</label>
    </ligand>
    <ligandPart>
        <name>Fe</name>
        <dbReference type="ChEBI" id="CHEBI:18248"/>
    </ligandPart>
</feature>
<dbReference type="GO" id="GO:0042128">
    <property type="term" value="P:nitrate assimilation"/>
    <property type="evidence" value="ECO:0007669"/>
    <property type="project" value="UniProtKB-KW"/>
</dbReference>
<feature type="binding site" description="axial binding residue" evidence="16">
    <location>
        <position position="57"/>
    </location>
    <ligand>
        <name>heme b</name>
        <dbReference type="ChEBI" id="CHEBI:60344"/>
        <label>1</label>
    </ligand>
    <ligandPart>
        <name>Fe</name>
        <dbReference type="ChEBI" id="CHEBI:18248"/>
    </ligandPart>
</feature>
<evidence type="ECO:0000256" key="7">
    <source>
        <dbReference type="ARBA" id="ARBA00022723"/>
    </source>
</evidence>
<name>A0A0P9CWP8_9GAMM</name>
<keyword evidence="10" id="KW-0560">Oxidoreductase</keyword>
<feature type="transmembrane region" description="Helical" evidence="17">
    <location>
        <begin position="49"/>
        <end position="70"/>
    </location>
</feature>
<evidence type="ECO:0000256" key="10">
    <source>
        <dbReference type="ARBA" id="ARBA00023002"/>
    </source>
</evidence>
<dbReference type="PATRIC" id="fig|381306.5.peg.1431"/>
<dbReference type="GO" id="GO:0009325">
    <property type="term" value="C:nitrate reductase complex"/>
    <property type="evidence" value="ECO:0007669"/>
    <property type="project" value="InterPro"/>
</dbReference>
<evidence type="ECO:0000256" key="8">
    <source>
        <dbReference type="ARBA" id="ARBA00022982"/>
    </source>
</evidence>
<evidence type="ECO:0000256" key="3">
    <source>
        <dbReference type="ARBA" id="ARBA00022448"/>
    </source>
</evidence>
<keyword evidence="3" id="KW-0813">Transport</keyword>
<keyword evidence="7" id="KW-0479">Metal-binding</keyword>
<dbReference type="AlphaFoldDB" id="A0A0P9CWP8"/>
<evidence type="ECO:0000256" key="14">
    <source>
        <dbReference type="ARBA" id="ARBA00048294"/>
    </source>
</evidence>
<evidence type="ECO:0000256" key="16">
    <source>
        <dbReference type="PIRSR" id="PIRSR603816-1"/>
    </source>
</evidence>
<dbReference type="InterPro" id="IPR023234">
    <property type="entry name" value="NarG-like_domain"/>
</dbReference>
<comment type="subcellular location">
    <subcellularLocation>
        <location evidence="1">Cell membrane</location>
        <topology evidence="1">Multi-pass membrane protein</topology>
    </subcellularLocation>
</comment>
<keyword evidence="13 17" id="KW-0472">Membrane</keyword>
<dbReference type="NCBIfam" id="TIGR00351">
    <property type="entry name" value="narI"/>
    <property type="match status" value="1"/>
</dbReference>
<keyword evidence="4" id="KW-1003">Cell membrane</keyword>
<dbReference type="GO" id="GO:0009055">
    <property type="term" value="F:electron transfer activity"/>
    <property type="evidence" value="ECO:0007669"/>
    <property type="project" value="TreeGrafter"/>
</dbReference>
<dbReference type="SUPFAM" id="SSF103501">
    <property type="entry name" value="Respiratory nitrate reductase 1 gamma chain"/>
    <property type="match status" value="1"/>
</dbReference>
<dbReference type="FunFam" id="1.20.950.20:FF:000001">
    <property type="entry name" value="Respiratory nitrate reductase subunit gamma"/>
    <property type="match status" value="1"/>
</dbReference>
<comment type="catalytic activity">
    <reaction evidence="14">
        <text>nitrate + a quinol = a quinone + nitrite + H2O</text>
        <dbReference type="Rhea" id="RHEA:56144"/>
        <dbReference type="ChEBI" id="CHEBI:15377"/>
        <dbReference type="ChEBI" id="CHEBI:16301"/>
        <dbReference type="ChEBI" id="CHEBI:17632"/>
        <dbReference type="ChEBI" id="CHEBI:24646"/>
        <dbReference type="ChEBI" id="CHEBI:132124"/>
        <dbReference type="EC" id="1.7.5.1"/>
    </reaction>
</comment>
<evidence type="ECO:0000256" key="13">
    <source>
        <dbReference type="ARBA" id="ARBA00023136"/>
    </source>
</evidence>
<feature type="binding site" description="axial binding residue" evidence="16">
    <location>
        <position position="189"/>
    </location>
    <ligand>
        <name>heme b</name>
        <dbReference type="ChEBI" id="CHEBI:60344"/>
        <label>1</label>
    </ligand>
    <ligandPart>
        <name>Fe</name>
        <dbReference type="ChEBI" id="CHEBI:18248"/>
    </ligandPart>
</feature>
<dbReference type="GO" id="GO:0046872">
    <property type="term" value="F:metal ion binding"/>
    <property type="evidence" value="ECO:0007669"/>
    <property type="project" value="UniProtKB-KW"/>
</dbReference>
<dbReference type="PANTHER" id="PTHR30598:SF3">
    <property type="entry name" value="RESPIRATORY NITRATE REDUCTASE 1 GAMMA CHAIN"/>
    <property type="match status" value="1"/>
</dbReference>